<name>A0A821YRY4_9BILA</name>
<evidence type="ECO:0000313" key="1">
    <source>
        <dbReference type="EMBL" id="CAF4969099.1"/>
    </source>
</evidence>
<comment type="caution">
    <text evidence="1">The sequence shown here is derived from an EMBL/GenBank/DDBJ whole genome shotgun (WGS) entry which is preliminary data.</text>
</comment>
<proteinExistence type="predicted"/>
<feature type="non-terminal residue" evidence="1">
    <location>
        <position position="16"/>
    </location>
</feature>
<protein>
    <submittedName>
        <fullName evidence="1">Uncharacterized protein</fullName>
    </submittedName>
</protein>
<dbReference type="Proteomes" id="UP000663838">
    <property type="component" value="Unassembled WGS sequence"/>
</dbReference>
<sequence length="16" mass="1981">MLKDEPNNMEWEDSNE</sequence>
<dbReference type="EMBL" id="CAJOBS010020659">
    <property type="protein sequence ID" value="CAF4969099.1"/>
    <property type="molecule type" value="Genomic_DNA"/>
</dbReference>
<reference evidence="1" key="1">
    <citation type="submission" date="2021-02" db="EMBL/GenBank/DDBJ databases">
        <authorList>
            <person name="Nowell W R."/>
        </authorList>
    </citation>
    <scope>NUCLEOTIDE SEQUENCE</scope>
</reference>
<dbReference type="AlphaFoldDB" id="A0A821YRY4"/>
<organism evidence="1 2">
    <name type="scientific">Rotaria socialis</name>
    <dbReference type="NCBI Taxonomy" id="392032"/>
    <lineage>
        <taxon>Eukaryota</taxon>
        <taxon>Metazoa</taxon>
        <taxon>Spiralia</taxon>
        <taxon>Gnathifera</taxon>
        <taxon>Rotifera</taxon>
        <taxon>Eurotatoria</taxon>
        <taxon>Bdelloidea</taxon>
        <taxon>Philodinida</taxon>
        <taxon>Philodinidae</taxon>
        <taxon>Rotaria</taxon>
    </lineage>
</organism>
<evidence type="ECO:0000313" key="2">
    <source>
        <dbReference type="Proteomes" id="UP000663838"/>
    </source>
</evidence>
<gene>
    <name evidence="1" type="ORF">TOA249_LOCUS34494</name>
</gene>
<accession>A0A821YRY4</accession>